<proteinExistence type="inferred from homology"/>
<gene>
    <name evidence="5 8" type="primary">rpmD</name>
    <name evidence="8" type="ORF">PUV54_13680</name>
</gene>
<dbReference type="InterPro" id="IPR036919">
    <property type="entry name" value="Ribo_uL30_ferredoxin-like_sf"/>
</dbReference>
<feature type="region of interest" description="Disordered" evidence="6">
    <location>
        <begin position="1"/>
        <end position="22"/>
    </location>
</feature>
<dbReference type="CDD" id="cd01658">
    <property type="entry name" value="Ribosomal_L30"/>
    <property type="match status" value="1"/>
</dbReference>
<dbReference type="RefSeq" id="WP_274492826.1">
    <property type="nucleotide sequence ID" value="NZ_CP118166.1"/>
</dbReference>
<evidence type="ECO:0000259" key="7">
    <source>
        <dbReference type="Pfam" id="PF00327"/>
    </source>
</evidence>
<dbReference type="KEGG" id="hfl:PUV54_13680"/>
<dbReference type="EMBL" id="CP118166">
    <property type="protein sequence ID" value="WDI31004.1"/>
    <property type="molecule type" value="Genomic_DNA"/>
</dbReference>
<dbReference type="NCBIfam" id="TIGR01308">
    <property type="entry name" value="rpmD_bact"/>
    <property type="match status" value="1"/>
</dbReference>
<dbReference type="InterPro" id="IPR005996">
    <property type="entry name" value="Ribosomal_uL30_bac-type"/>
</dbReference>
<dbReference type="SUPFAM" id="SSF55129">
    <property type="entry name" value="Ribosomal protein L30p/L7e"/>
    <property type="match status" value="1"/>
</dbReference>
<organism evidence="8 9">
    <name type="scientific">Hyphococcus flavus</name>
    <dbReference type="NCBI Taxonomy" id="1866326"/>
    <lineage>
        <taxon>Bacteria</taxon>
        <taxon>Pseudomonadati</taxon>
        <taxon>Pseudomonadota</taxon>
        <taxon>Alphaproteobacteria</taxon>
        <taxon>Parvularculales</taxon>
        <taxon>Parvularculaceae</taxon>
        <taxon>Hyphococcus</taxon>
    </lineage>
</organism>
<dbReference type="HAMAP" id="MF_01371_B">
    <property type="entry name" value="Ribosomal_uL30_B"/>
    <property type="match status" value="1"/>
</dbReference>
<dbReference type="GO" id="GO:0022625">
    <property type="term" value="C:cytosolic large ribosomal subunit"/>
    <property type="evidence" value="ECO:0007669"/>
    <property type="project" value="TreeGrafter"/>
</dbReference>
<evidence type="ECO:0000256" key="5">
    <source>
        <dbReference type="HAMAP-Rule" id="MF_01371"/>
    </source>
</evidence>
<dbReference type="GO" id="GO:0006412">
    <property type="term" value="P:translation"/>
    <property type="evidence" value="ECO:0007669"/>
    <property type="project" value="UniProtKB-UniRule"/>
</dbReference>
<evidence type="ECO:0000256" key="2">
    <source>
        <dbReference type="ARBA" id="ARBA00011838"/>
    </source>
</evidence>
<sequence length="62" mass="6997">MAQKKTIKVRQTGSPIRRPGDQRATLVGLGLNKIGRERELEDTPSVRGMIRKVSHMVEIVEE</sequence>
<reference evidence="8" key="1">
    <citation type="submission" date="2023-02" db="EMBL/GenBank/DDBJ databases">
        <title>Genome sequence of Hyphococcus flavus.</title>
        <authorList>
            <person name="Rong J.-C."/>
            <person name="Zhao Q."/>
            <person name="Yi M."/>
            <person name="Wu J.-Y."/>
        </authorList>
    </citation>
    <scope>NUCLEOTIDE SEQUENCE</scope>
    <source>
        <strain evidence="8">MCCC 1K03223</strain>
    </source>
</reference>
<dbReference type="PANTHER" id="PTHR15892">
    <property type="entry name" value="MITOCHONDRIAL RIBOSOMAL PROTEIN L30"/>
    <property type="match status" value="1"/>
</dbReference>
<dbReference type="InterPro" id="IPR016082">
    <property type="entry name" value="Ribosomal_uL30_ferredoxin-like"/>
</dbReference>
<dbReference type="PANTHER" id="PTHR15892:SF2">
    <property type="entry name" value="LARGE RIBOSOMAL SUBUNIT PROTEIN UL30M"/>
    <property type="match status" value="1"/>
</dbReference>
<keyword evidence="3 5" id="KW-0689">Ribosomal protein</keyword>
<accession>A0AAF0CF38</accession>
<evidence type="ECO:0000313" key="9">
    <source>
        <dbReference type="Proteomes" id="UP001214043"/>
    </source>
</evidence>
<comment type="subunit">
    <text evidence="2 5">Part of the 50S ribosomal subunit.</text>
</comment>
<dbReference type="Proteomes" id="UP001214043">
    <property type="component" value="Chromosome"/>
</dbReference>
<evidence type="ECO:0000256" key="4">
    <source>
        <dbReference type="ARBA" id="ARBA00023274"/>
    </source>
</evidence>
<keyword evidence="4 5" id="KW-0687">Ribonucleoprotein</keyword>
<dbReference type="Pfam" id="PF00327">
    <property type="entry name" value="Ribosomal_L30"/>
    <property type="match status" value="1"/>
</dbReference>
<dbReference type="PIRSF" id="PIRSF002211">
    <property type="entry name" value="Ribosomal_L30_bac-type"/>
    <property type="match status" value="1"/>
</dbReference>
<dbReference type="AlphaFoldDB" id="A0AAF0CF38"/>
<dbReference type="Gene3D" id="3.30.1390.20">
    <property type="entry name" value="Ribosomal protein L30, ferredoxin-like fold domain"/>
    <property type="match status" value="1"/>
</dbReference>
<protein>
    <recommendedName>
        <fullName evidence="5">Large ribosomal subunit protein uL30</fullName>
    </recommendedName>
</protein>
<evidence type="ECO:0000256" key="3">
    <source>
        <dbReference type="ARBA" id="ARBA00022980"/>
    </source>
</evidence>
<keyword evidence="9" id="KW-1185">Reference proteome</keyword>
<evidence type="ECO:0000313" key="8">
    <source>
        <dbReference type="EMBL" id="WDI31004.1"/>
    </source>
</evidence>
<evidence type="ECO:0000256" key="6">
    <source>
        <dbReference type="SAM" id="MobiDB-lite"/>
    </source>
</evidence>
<dbReference type="GO" id="GO:0003735">
    <property type="term" value="F:structural constituent of ribosome"/>
    <property type="evidence" value="ECO:0007669"/>
    <property type="project" value="InterPro"/>
</dbReference>
<evidence type="ECO:0000256" key="1">
    <source>
        <dbReference type="ARBA" id="ARBA00007594"/>
    </source>
</evidence>
<feature type="domain" description="Large ribosomal subunit protein uL30-like ferredoxin-like fold" evidence="7">
    <location>
        <begin position="7"/>
        <end position="57"/>
    </location>
</feature>
<comment type="similarity">
    <text evidence="1 5">Belongs to the universal ribosomal protein uL30 family.</text>
</comment>
<name>A0AAF0CF38_9PROT</name>